<comment type="caution">
    <text evidence="3">The sequence shown here is derived from an EMBL/GenBank/DDBJ whole genome shotgun (WGS) entry which is preliminary data.</text>
</comment>
<evidence type="ECO:0000256" key="1">
    <source>
        <dbReference type="SAM" id="MobiDB-lite"/>
    </source>
</evidence>
<name>A0A917N7H2_9PSEU</name>
<evidence type="ECO:0000313" key="4">
    <source>
        <dbReference type="Proteomes" id="UP000597989"/>
    </source>
</evidence>
<protein>
    <recommendedName>
        <fullName evidence="2">DUF397 domain-containing protein</fullName>
    </recommendedName>
</protein>
<dbReference type="EMBL" id="BMMT01000002">
    <property type="protein sequence ID" value="GGI74844.1"/>
    <property type="molecule type" value="Genomic_DNA"/>
</dbReference>
<sequence>MIERRVLADAAWFKSSYSATQDACVEVAMVPGVVGVRDTKNRDGGTLVFTSTAWATSRQDTNPTEVARPGPGNLTTPDPAPPASPARQPPATAAWDRSRALARPSPA</sequence>
<feature type="domain" description="DUF397" evidence="2">
    <location>
        <begin position="10"/>
        <end position="55"/>
    </location>
</feature>
<dbReference type="Pfam" id="PF04149">
    <property type="entry name" value="DUF397"/>
    <property type="match status" value="1"/>
</dbReference>
<feature type="region of interest" description="Disordered" evidence="1">
    <location>
        <begin position="53"/>
        <end position="107"/>
    </location>
</feature>
<dbReference type="RefSeq" id="WP_188985845.1">
    <property type="nucleotide sequence ID" value="NZ_BMMT01000002.1"/>
</dbReference>
<feature type="compositionally biased region" description="Polar residues" evidence="1">
    <location>
        <begin position="53"/>
        <end position="64"/>
    </location>
</feature>
<feature type="compositionally biased region" description="Pro residues" evidence="1">
    <location>
        <begin position="78"/>
        <end position="88"/>
    </location>
</feature>
<evidence type="ECO:0000259" key="2">
    <source>
        <dbReference type="Pfam" id="PF04149"/>
    </source>
</evidence>
<gene>
    <name evidence="3" type="ORF">GCM10011581_09760</name>
</gene>
<dbReference type="Proteomes" id="UP000597989">
    <property type="component" value="Unassembled WGS sequence"/>
</dbReference>
<organism evidence="3 4">
    <name type="scientific">Saccharopolyspora thermophila</name>
    <dbReference type="NCBI Taxonomy" id="89367"/>
    <lineage>
        <taxon>Bacteria</taxon>
        <taxon>Bacillati</taxon>
        <taxon>Actinomycetota</taxon>
        <taxon>Actinomycetes</taxon>
        <taxon>Pseudonocardiales</taxon>
        <taxon>Pseudonocardiaceae</taxon>
        <taxon>Saccharopolyspora</taxon>
    </lineage>
</organism>
<dbReference type="InterPro" id="IPR007278">
    <property type="entry name" value="DUF397"/>
</dbReference>
<dbReference type="AlphaFoldDB" id="A0A917N7H2"/>
<proteinExistence type="predicted"/>
<reference evidence="3 4" key="1">
    <citation type="journal article" date="2014" name="Int. J. Syst. Evol. Microbiol.">
        <title>Complete genome sequence of Corynebacterium casei LMG S-19264T (=DSM 44701T), isolated from a smear-ripened cheese.</title>
        <authorList>
            <consortium name="US DOE Joint Genome Institute (JGI-PGF)"/>
            <person name="Walter F."/>
            <person name="Albersmeier A."/>
            <person name="Kalinowski J."/>
            <person name="Ruckert C."/>
        </authorList>
    </citation>
    <scope>NUCLEOTIDE SEQUENCE [LARGE SCALE GENOMIC DNA]</scope>
    <source>
        <strain evidence="3 4">CGMCC 4.7206</strain>
    </source>
</reference>
<accession>A0A917N7H2</accession>
<evidence type="ECO:0000313" key="3">
    <source>
        <dbReference type="EMBL" id="GGI74844.1"/>
    </source>
</evidence>